<accession>D4YRQ0</accession>
<gene>
    <name evidence="1" type="ORF">HMPREF0493_0178</name>
</gene>
<proteinExistence type="predicted"/>
<evidence type="ECO:0000313" key="1">
    <source>
        <dbReference type="EMBL" id="EFG56130.1"/>
    </source>
</evidence>
<reference evidence="1 2" key="1">
    <citation type="submission" date="2010-04" db="EMBL/GenBank/DDBJ databases">
        <authorList>
            <person name="Muzny D."/>
            <person name="Qin X."/>
            <person name="Deng J."/>
            <person name="Jiang H."/>
            <person name="Liu Y."/>
            <person name="Qu J."/>
            <person name="Song X.-Z."/>
            <person name="Zhang L."/>
            <person name="Thornton R."/>
            <person name="Coyle M."/>
            <person name="Francisco L."/>
            <person name="Jackson L."/>
            <person name="Javaid M."/>
            <person name="Korchina V."/>
            <person name="Kovar C."/>
            <person name="Mata R."/>
            <person name="Mathew T."/>
            <person name="Ngo R."/>
            <person name="Nguyen L."/>
            <person name="Nguyen N."/>
            <person name="Okwuonu G."/>
            <person name="Ongeri F."/>
            <person name="Pham C."/>
            <person name="Simmons D."/>
            <person name="Wilczek-Boney K."/>
            <person name="Hale W."/>
            <person name="Jakkamsetti A."/>
            <person name="Pham P."/>
            <person name="Ruth R."/>
            <person name="San Lucas F."/>
            <person name="Warren J."/>
            <person name="Zhang J."/>
            <person name="Zhao Z."/>
            <person name="Zhou C."/>
            <person name="Zhu D."/>
            <person name="Lee S."/>
            <person name="Bess C."/>
            <person name="Blankenburg K."/>
            <person name="Forbes L."/>
            <person name="Fu Q."/>
            <person name="Gubbala S."/>
            <person name="Hirani K."/>
            <person name="Jayaseelan J.C."/>
            <person name="Lara F."/>
            <person name="Munidasa M."/>
            <person name="Palculict T."/>
            <person name="Patil S."/>
            <person name="Pu L.-L."/>
            <person name="Saada N."/>
            <person name="Tang L."/>
            <person name="Weissenberger G."/>
            <person name="Zhu Y."/>
            <person name="Hemphill L."/>
            <person name="Shang Y."/>
            <person name="Youmans B."/>
            <person name="Ayvaz T."/>
            <person name="Ross M."/>
            <person name="Santibanez J."/>
            <person name="Aqrawi P."/>
            <person name="Gross S."/>
            <person name="Joshi V."/>
            <person name="Fowler G."/>
            <person name="Nazareth L."/>
            <person name="Reid J."/>
            <person name="Worley K."/>
            <person name="Petrosino J."/>
            <person name="Highlander S."/>
            <person name="Gibbs R."/>
        </authorList>
    </citation>
    <scope>NUCLEOTIDE SEQUENCE [LARGE SCALE GENOMIC DNA]</scope>
    <source>
        <strain evidence="1 2">DSM 11664</strain>
    </source>
</reference>
<dbReference type="Proteomes" id="UP000004069">
    <property type="component" value="Unassembled WGS sequence"/>
</dbReference>
<dbReference type="AlphaFoldDB" id="D4YRQ0"/>
<organism evidence="1 2">
    <name type="scientific">Lactobacillus amylolyticus DSM 11664</name>
    <dbReference type="NCBI Taxonomy" id="585524"/>
    <lineage>
        <taxon>Bacteria</taxon>
        <taxon>Bacillati</taxon>
        <taxon>Bacillota</taxon>
        <taxon>Bacilli</taxon>
        <taxon>Lactobacillales</taxon>
        <taxon>Lactobacillaceae</taxon>
        <taxon>Lactobacillus</taxon>
    </lineage>
</organism>
<evidence type="ECO:0000313" key="2">
    <source>
        <dbReference type="Proteomes" id="UP000004069"/>
    </source>
</evidence>
<protein>
    <submittedName>
        <fullName evidence="1">Uncharacterized protein</fullName>
    </submittedName>
</protein>
<keyword evidence="2" id="KW-1185">Reference proteome</keyword>
<dbReference type="EMBL" id="ADNY01000010">
    <property type="protein sequence ID" value="EFG56130.1"/>
    <property type="molecule type" value="Genomic_DNA"/>
</dbReference>
<name>D4YRQ0_9LACO</name>
<sequence length="80" mass="9238">MYLPLFYFLDIIIDERINPNERSTHSQSDISIGHKGLTGCKNQSNLDTYIGHKGQAGGRHQNKPTKMSLHLVQAHFFWRE</sequence>
<comment type="caution">
    <text evidence="1">The sequence shown here is derived from an EMBL/GenBank/DDBJ whole genome shotgun (WGS) entry which is preliminary data.</text>
</comment>